<protein>
    <submittedName>
        <fullName evidence="2">Uncharacterized protein</fullName>
    </submittedName>
</protein>
<dbReference type="GeneID" id="54580175"/>
<evidence type="ECO:0000256" key="1">
    <source>
        <dbReference type="SAM" id="MobiDB-lite"/>
    </source>
</evidence>
<reference evidence="2" key="1">
    <citation type="journal article" date="2020" name="Stud. Mycol.">
        <title>101 Dothideomycetes genomes: a test case for predicting lifestyles and emergence of pathogens.</title>
        <authorList>
            <person name="Haridas S."/>
            <person name="Albert R."/>
            <person name="Binder M."/>
            <person name="Bloem J."/>
            <person name="Labutti K."/>
            <person name="Salamov A."/>
            <person name="Andreopoulos B."/>
            <person name="Baker S."/>
            <person name="Barry K."/>
            <person name="Bills G."/>
            <person name="Bluhm B."/>
            <person name="Cannon C."/>
            <person name="Castanera R."/>
            <person name="Culley D."/>
            <person name="Daum C."/>
            <person name="Ezra D."/>
            <person name="Gonzalez J."/>
            <person name="Henrissat B."/>
            <person name="Kuo A."/>
            <person name="Liang C."/>
            <person name="Lipzen A."/>
            <person name="Lutzoni F."/>
            <person name="Magnuson J."/>
            <person name="Mondo S."/>
            <person name="Nolan M."/>
            <person name="Ohm R."/>
            <person name="Pangilinan J."/>
            <person name="Park H.-J."/>
            <person name="Ramirez L."/>
            <person name="Alfaro M."/>
            <person name="Sun H."/>
            <person name="Tritt A."/>
            <person name="Yoshinaga Y."/>
            <person name="Zwiers L.-H."/>
            <person name="Turgeon B."/>
            <person name="Goodwin S."/>
            <person name="Spatafora J."/>
            <person name="Crous P."/>
            <person name="Grigoriev I."/>
        </authorList>
    </citation>
    <scope>NUCLEOTIDE SEQUENCE</scope>
    <source>
        <strain evidence="2">CBS 122368</strain>
    </source>
</reference>
<sequence>MPPSLPCPVCAIDLSSLCPSSACIDHLSLCLRSREVPANNINIPEIVITPPDAPHDLLCNTVTVVDAKLLHAPKRNKFGRAVGVVGRRRKVVSEEEKQGIVGRRLRIETVAKSYERRAWRVHAPRGGNRMHLRRIAARLMRGRGGDEVRRAEAANGSVLAEGMETQAAPSKSEVTDMSPVYNSLEWKDGGSAATNSTPLLEDAQNREEPTSHSPGTTRTPFSLAAAEPLDSQPHLVTASPHATTPSPTPSSTSPHSLWSPASTLSDSPSECSSASASSVTGSFTYPLSRPRRDSST</sequence>
<proteinExistence type="predicted"/>
<keyword evidence="3" id="KW-1185">Reference proteome</keyword>
<organism evidence="2 3">
    <name type="scientific">Trematosphaeria pertusa</name>
    <dbReference type="NCBI Taxonomy" id="390896"/>
    <lineage>
        <taxon>Eukaryota</taxon>
        <taxon>Fungi</taxon>
        <taxon>Dikarya</taxon>
        <taxon>Ascomycota</taxon>
        <taxon>Pezizomycotina</taxon>
        <taxon>Dothideomycetes</taxon>
        <taxon>Pleosporomycetidae</taxon>
        <taxon>Pleosporales</taxon>
        <taxon>Massarineae</taxon>
        <taxon>Trematosphaeriaceae</taxon>
        <taxon>Trematosphaeria</taxon>
    </lineage>
</organism>
<feature type="compositionally biased region" description="Polar residues" evidence="1">
    <location>
        <begin position="211"/>
        <end position="220"/>
    </location>
</feature>
<dbReference type="RefSeq" id="XP_033684299.1">
    <property type="nucleotide sequence ID" value="XM_033826845.1"/>
</dbReference>
<dbReference type="Proteomes" id="UP000800094">
    <property type="component" value="Unassembled WGS sequence"/>
</dbReference>
<feature type="region of interest" description="Disordered" evidence="1">
    <location>
        <begin position="182"/>
        <end position="296"/>
    </location>
</feature>
<evidence type="ECO:0000313" key="2">
    <source>
        <dbReference type="EMBL" id="KAF2249295.1"/>
    </source>
</evidence>
<dbReference type="AlphaFoldDB" id="A0A6A6IFD2"/>
<evidence type="ECO:0000313" key="3">
    <source>
        <dbReference type="Proteomes" id="UP000800094"/>
    </source>
</evidence>
<gene>
    <name evidence="2" type="ORF">BU26DRAFT_505345</name>
</gene>
<dbReference type="EMBL" id="ML987195">
    <property type="protein sequence ID" value="KAF2249295.1"/>
    <property type="molecule type" value="Genomic_DNA"/>
</dbReference>
<accession>A0A6A6IFD2</accession>
<name>A0A6A6IFD2_9PLEO</name>
<feature type="region of interest" description="Disordered" evidence="1">
    <location>
        <begin position="157"/>
        <end position="176"/>
    </location>
</feature>
<feature type="compositionally biased region" description="Low complexity" evidence="1">
    <location>
        <begin position="237"/>
        <end position="256"/>
    </location>
</feature>
<feature type="compositionally biased region" description="Low complexity" evidence="1">
    <location>
        <begin position="265"/>
        <end position="282"/>
    </location>
</feature>